<dbReference type="GO" id="GO:0005737">
    <property type="term" value="C:cytoplasm"/>
    <property type="evidence" value="ECO:0007669"/>
    <property type="project" value="UniProtKB-SubCell"/>
</dbReference>
<accession>A0A0R2L4Y2</accession>
<keyword evidence="3" id="KW-0560">Oxidoreductase</keyword>
<dbReference type="GO" id="GO:0016491">
    <property type="term" value="F:oxidoreductase activity"/>
    <property type="evidence" value="ECO:0007669"/>
    <property type="project" value="UniProtKB-KW"/>
</dbReference>
<gene>
    <name evidence="5" type="ORF">IV66_GL000678</name>
</gene>
<dbReference type="Pfam" id="PF00881">
    <property type="entry name" value="Nitroreductase"/>
    <property type="match status" value="1"/>
</dbReference>
<dbReference type="RefSeq" id="WP_017868909.1">
    <property type="nucleotide sequence ID" value="NZ_BJYB01000018.1"/>
</dbReference>
<organism evidence="5 6">
    <name type="scientific">Ligilactobacillus pobuzihii</name>
    <dbReference type="NCBI Taxonomy" id="449659"/>
    <lineage>
        <taxon>Bacteria</taxon>
        <taxon>Bacillati</taxon>
        <taxon>Bacillota</taxon>
        <taxon>Bacilli</taxon>
        <taxon>Lactobacillales</taxon>
        <taxon>Lactobacillaceae</taxon>
        <taxon>Ligilactobacillus</taxon>
    </lineage>
</organism>
<dbReference type="InterPro" id="IPR033877">
    <property type="entry name" value="Frm2/Hbn1"/>
</dbReference>
<dbReference type="InterPro" id="IPR029479">
    <property type="entry name" value="Nitroreductase"/>
</dbReference>
<evidence type="ECO:0000313" key="5">
    <source>
        <dbReference type="EMBL" id="KRN96815.1"/>
    </source>
</evidence>
<keyword evidence="6" id="KW-1185">Reference proteome</keyword>
<dbReference type="CDD" id="cd02140">
    <property type="entry name" value="Frm2-like"/>
    <property type="match status" value="1"/>
</dbReference>
<evidence type="ECO:0000313" key="6">
    <source>
        <dbReference type="Proteomes" id="UP000051886"/>
    </source>
</evidence>
<dbReference type="FunFam" id="3.40.109.10:FF:000001">
    <property type="entry name" value="Nitroreductase family"/>
    <property type="match status" value="1"/>
</dbReference>
<dbReference type="PANTHER" id="PTHR43035:SF1">
    <property type="entry name" value="FATTY ACID REPRESSION MUTANT PROTEIN 2-RELATED"/>
    <property type="match status" value="1"/>
</dbReference>
<dbReference type="EMBL" id="JQCN01000064">
    <property type="protein sequence ID" value="KRN96815.1"/>
    <property type="molecule type" value="Genomic_DNA"/>
</dbReference>
<comment type="subcellular location">
    <subcellularLocation>
        <location evidence="1">Cytoplasm</location>
    </subcellularLocation>
</comment>
<name>A0A0R2L4Y2_9LACO</name>
<dbReference type="PANTHER" id="PTHR43035">
    <property type="entry name" value="FATTY ACID REPRESSION MUTANT PROTEIN 2-RELATED"/>
    <property type="match status" value="1"/>
</dbReference>
<evidence type="ECO:0000256" key="3">
    <source>
        <dbReference type="ARBA" id="ARBA00023002"/>
    </source>
</evidence>
<evidence type="ECO:0000256" key="2">
    <source>
        <dbReference type="ARBA" id="ARBA00022490"/>
    </source>
</evidence>
<dbReference type="GO" id="GO:0034599">
    <property type="term" value="P:cellular response to oxidative stress"/>
    <property type="evidence" value="ECO:0007669"/>
    <property type="project" value="InterPro"/>
</dbReference>
<reference evidence="5 6" key="1">
    <citation type="journal article" date="2015" name="Genome Announc.">
        <title>Expanding the biotechnology potential of lactobacilli through comparative genomics of 213 strains and associated genera.</title>
        <authorList>
            <person name="Sun Z."/>
            <person name="Harris H.M."/>
            <person name="McCann A."/>
            <person name="Guo C."/>
            <person name="Argimon S."/>
            <person name="Zhang W."/>
            <person name="Yang X."/>
            <person name="Jeffery I.B."/>
            <person name="Cooney J.C."/>
            <person name="Kagawa T.F."/>
            <person name="Liu W."/>
            <person name="Song Y."/>
            <person name="Salvetti E."/>
            <person name="Wrobel A."/>
            <person name="Rasinkangas P."/>
            <person name="Parkhill J."/>
            <person name="Rea M.C."/>
            <person name="O'Sullivan O."/>
            <person name="Ritari J."/>
            <person name="Douillard F.P."/>
            <person name="Paul Ross R."/>
            <person name="Yang R."/>
            <person name="Briner A.E."/>
            <person name="Felis G.E."/>
            <person name="de Vos W.M."/>
            <person name="Barrangou R."/>
            <person name="Klaenhammer T.R."/>
            <person name="Caufield P.W."/>
            <person name="Cui Y."/>
            <person name="Zhang H."/>
            <person name="O'Toole P.W."/>
        </authorList>
    </citation>
    <scope>NUCLEOTIDE SEQUENCE [LARGE SCALE GENOMIC DNA]</scope>
    <source>
        <strain evidence="5 6">NBRC 103219</strain>
    </source>
</reference>
<proteinExistence type="predicted"/>
<keyword evidence="2" id="KW-0963">Cytoplasm</keyword>
<dbReference type="OrthoDB" id="9810617at2"/>
<dbReference type="Proteomes" id="UP000051886">
    <property type="component" value="Unassembled WGS sequence"/>
</dbReference>
<evidence type="ECO:0000259" key="4">
    <source>
        <dbReference type="Pfam" id="PF00881"/>
    </source>
</evidence>
<dbReference type="PATRIC" id="fig|449659.4.peg.683"/>
<dbReference type="InterPro" id="IPR000415">
    <property type="entry name" value="Nitroreductase-like"/>
</dbReference>
<comment type="caution">
    <text evidence="5">The sequence shown here is derived from an EMBL/GenBank/DDBJ whole genome shotgun (WGS) entry which is preliminary data.</text>
</comment>
<sequence length="199" mass="22265">MSETLNTLKQRRSIYALGTNVKQNEDEIAGLIKEAIKESPSAFNGQTVRALILFGDASNSVWDIVEKRLKSEVPTDEAYKKTQDKIATFRAGFGTVLFFTETDTVHFQEENFALYADNFQDWSEQAIGGAQQAVWVALAEADLGASLQHYNPLIDDQIAEKFDIPASWHLRGEMPFGSIEAPAGPKEYLDDADRFQIIK</sequence>
<feature type="domain" description="Nitroreductase" evidence="4">
    <location>
        <begin position="8"/>
        <end position="177"/>
    </location>
</feature>
<evidence type="ECO:0000256" key="1">
    <source>
        <dbReference type="ARBA" id="ARBA00004496"/>
    </source>
</evidence>
<protein>
    <recommendedName>
        <fullName evidence="4">Nitroreductase domain-containing protein</fullName>
    </recommendedName>
</protein>
<dbReference type="SUPFAM" id="SSF55469">
    <property type="entry name" value="FMN-dependent nitroreductase-like"/>
    <property type="match status" value="1"/>
</dbReference>
<dbReference type="AlphaFoldDB" id="A0A0R2L4Y2"/>
<dbReference type="Gene3D" id="3.40.109.10">
    <property type="entry name" value="NADH Oxidase"/>
    <property type="match status" value="1"/>
</dbReference>